<comment type="caution">
    <text evidence="8">The sequence shown here is derived from an EMBL/GenBank/DDBJ whole genome shotgun (WGS) entry which is preliminary data.</text>
</comment>
<protein>
    <recommendedName>
        <fullName evidence="3 6">Trehalase</fullName>
        <ecNumber evidence="2 6">3.2.1.28</ecNumber>
    </recommendedName>
    <alternativeName>
        <fullName evidence="6">Alpha-trehalose glucohydrolase</fullName>
    </alternativeName>
</protein>
<dbReference type="PANTHER" id="PTHR23403:SF5">
    <property type="entry name" value="TREHALASE"/>
    <property type="match status" value="1"/>
</dbReference>
<keyword evidence="7" id="KW-0472">Membrane</keyword>
<dbReference type="PRINTS" id="PR00744">
    <property type="entry name" value="GLHYDRLASE37"/>
</dbReference>
<keyword evidence="5 6" id="KW-0326">Glycosidase</keyword>
<evidence type="ECO:0000313" key="8">
    <source>
        <dbReference type="EMBL" id="KAI1702210.1"/>
    </source>
</evidence>
<keyword evidence="9" id="KW-1185">Reference proteome</keyword>
<evidence type="ECO:0000256" key="6">
    <source>
        <dbReference type="RuleBase" id="RU361180"/>
    </source>
</evidence>
<dbReference type="PANTHER" id="PTHR23403">
    <property type="entry name" value="TREHALASE"/>
    <property type="match status" value="1"/>
</dbReference>
<evidence type="ECO:0000256" key="5">
    <source>
        <dbReference type="ARBA" id="ARBA00023295"/>
    </source>
</evidence>
<dbReference type="PROSITE" id="PS00927">
    <property type="entry name" value="TREHALASE_1"/>
    <property type="match status" value="1"/>
</dbReference>
<comment type="catalytic activity">
    <reaction evidence="6">
        <text>alpha,alpha-trehalose + H2O = alpha-D-glucose + beta-D-glucose</text>
        <dbReference type="Rhea" id="RHEA:32675"/>
        <dbReference type="ChEBI" id="CHEBI:15377"/>
        <dbReference type="ChEBI" id="CHEBI:15903"/>
        <dbReference type="ChEBI" id="CHEBI:16551"/>
        <dbReference type="ChEBI" id="CHEBI:17925"/>
        <dbReference type="EC" id="3.2.1.28"/>
    </reaction>
</comment>
<evidence type="ECO:0000256" key="7">
    <source>
        <dbReference type="SAM" id="Phobius"/>
    </source>
</evidence>
<dbReference type="PROSITE" id="PS00928">
    <property type="entry name" value="TREHALASE_2"/>
    <property type="match status" value="1"/>
</dbReference>
<sequence length="665" mass="77645">MINRTNARFADTALRIFLSLFIIAQITSVFCNALNGKEQSAQALVKWKPPRHSKHIFATIDASHMCDESQNVKNAYIYCYGRILHAVNYHALYKDSKDFVDMPLQDLPNNTQAEFDKQFPESIPIEQIKKEELQEFINKHFLAPGSELEACKPDGWQEFPDKIMAIQDPHMRDWALALNTIWKTLCRRMISTIANKKEQYSLIYMPHQFIAPGGRFREFYYWDAYWIIKGLMASHMFDMAKQMMRNLALMVDNFGFIPNGGRIYYLRRSQPPLLSPMVYEYYESNHTIRHDDDFLREMLPTLEKELTFWDDHRTVTYMDPETKLPYTAYRYCADSNVPRPESFKEDMAASAGMHEADQAFFYKSMASAAESGWDFSSRWFRESNNLSTIETVDILPVDLNAFMCWNFNVLSDLFSTIADYRKKSRFYQDRRLKMMEMMDDLFYNSTTGAWHDVNMRTGLHNTNFYPSIAIPLFTNCYNDLDQEKSERLFQLMKNLGLFQFPGGIPTSLVANGQQWDFPNGWSPLNHMIIEGLRKSENPLMQEEGFRLAEKWVYANYKVYKHTKHMWEKYNVNGDSKNPGSGGEYEVQDGFGWSNGVILDLLVNYYDRFSWIEPPDEKTETVQPDTTVSPDSSNALRPSKLSYWSLITLTLMNLLIVFCCRCGIVL</sequence>
<dbReference type="EMBL" id="JAKKPZ010000103">
    <property type="protein sequence ID" value="KAI1702210.1"/>
    <property type="molecule type" value="Genomic_DNA"/>
</dbReference>
<keyword evidence="7" id="KW-0812">Transmembrane</keyword>
<proteinExistence type="inferred from homology"/>
<dbReference type="Gene3D" id="1.50.10.10">
    <property type="match status" value="1"/>
</dbReference>
<evidence type="ECO:0000256" key="2">
    <source>
        <dbReference type="ARBA" id="ARBA00012757"/>
    </source>
</evidence>
<evidence type="ECO:0000256" key="1">
    <source>
        <dbReference type="ARBA" id="ARBA00005615"/>
    </source>
</evidence>
<organism evidence="8 9">
    <name type="scientific">Ditylenchus destructor</name>
    <dbReference type="NCBI Taxonomy" id="166010"/>
    <lineage>
        <taxon>Eukaryota</taxon>
        <taxon>Metazoa</taxon>
        <taxon>Ecdysozoa</taxon>
        <taxon>Nematoda</taxon>
        <taxon>Chromadorea</taxon>
        <taxon>Rhabditida</taxon>
        <taxon>Tylenchina</taxon>
        <taxon>Tylenchomorpha</taxon>
        <taxon>Sphaerularioidea</taxon>
        <taxon>Anguinidae</taxon>
        <taxon>Anguininae</taxon>
        <taxon>Ditylenchus</taxon>
    </lineage>
</organism>
<name>A0AAD4R0U3_9BILA</name>
<dbReference type="SUPFAM" id="SSF48208">
    <property type="entry name" value="Six-hairpin glycosidases"/>
    <property type="match status" value="1"/>
</dbReference>
<gene>
    <name evidence="8" type="ORF">DdX_15625</name>
</gene>
<reference evidence="8" key="1">
    <citation type="submission" date="2022-01" db="EMBL/GenBank/DDBJ databases">
        <title>Genome Sequence Resource for Two Populations of Ditylenchus destructor, the Migratory Endoparasitic Phytonematode.</title>
        <authorList>
            <person name="Zhang H."/>
            <person name="Lin R."/>
            <person name="Xie B."/>
        </authorList>
    </citation>
    <scope>NUCLEOTIDE SEQUENCE</scope>
    <source>
        <strain evidence="8">BazhouSP</strain>
    </source>
</reference>
<feature type="transmembrane region" description="Helical" evidence="7">
    <location>
        <begin position="640"/>
        <end position="663"/>
    </location>
</feature>
<dbReference type="GO" id="GO:0005993">
    <property type="term" value="P:trehalose catabolic process"/>
    <property type="evidence" value="ECO:0007669"/>
    <property type="project" value="TreeGrafter"/>
</dbReference>
<dbReference type="Pfam" id="PF01204">
    <property type="entry name" value="Trehalase"/>
    <property type="match status" value="1"/>
</dbReference>
<evidence type="ECO:0000256" key="4">
    <source>
        <dbReference type="ARBA" id="ARBA00022801"/>
    </source>
</evidence>
<keyword evidence="4 6" id="KW-0378">Hydrolase</keyword>
<dbReference type="InterPro" id="IPR018232">
    <property type="entry name" value="Glyco_hydro_37_CS"/>
</dbReference>
<dbReference type="AlphaFoldDB" id="A0AAD4R0U3"/>
<dbReference type="InterPro" id="IPR008928">
    <property type="entry name" value="6-hairpin_glycosidase_sf"/>
</dbReference>
<dbReference type="Proteomes" id="UP001201812">
    <property type="component" value="Unassembled WGS sequence"/>
</dbReference>
<feature type="transmembrane region" description="Helical" evidence="7">
    <location>
        <begin position="12"/>
        <end position="30"/>
    </location>
</feature>
<dbReference type="EC" id="3.2.1.28" evidence="2 6"/>
<dbReference type="GO" id="GO:0004555">
    <property type="term" value="F:alpha,alpha-trehalase activity"/>
    <property type="evidence" value="ECO:0007669"/>
    <property type="project" value="UniProtKB-EC"/>
</dbReference>
<evidence type="ECO:0000256" key="3">
    <source>
        <dbReference type="ARBA" id="ARBA00019905"/>
    </source>
</evidence>
<evidence type="ECO:0000313" key="9">
    <source>
        <dbReference type="Proteomes" id="UP001201812"/>
    </source>
</evidence>
<accession>A0AAD4R0U3</accession>
<keyword evidence="7" id="KW-1133">Transmembrane helix</keyword>
<dbReference type="InterPro" id="IPR012341">
    <property type="entry name" value="6hp_glycosidase-like_sf"/>
</dbReference>
<dbReference type="InterPro" id="IPR001661">
    <property type="entry name" value="Glyco_hydro_37"/>
</dbReference>
<comment type="similarity">
    <text evidence="1 6">Belongs to the glycosyl hydrolase 37 family.</text>
</comment>